<dbReference type="SUPFAM" id="SSF53748">
    <property type="entry name" value="Phosphoglycerate kinase"/>
    <property type="match status" value="1"/>
</dbReference>
<organism evidence="6 7">
    <name type="scientific">Halorubrum aquaticum</name>
    <dbReference type="NCBI Taxonomy" id="387340"/>
    <lineage>
        <taxon>Archaea</taxon>
        <taxon>Methanobacteriati</taxon>
        <taxon>Methanobacteriota</taxon>
        <taxon>Stenosarchaea group</taxon>
        <taxon>Halobacteria</taxon>
        <taxon>Halobacteriales</taxon>
        <taxon>Haloferacaceae</taxon>
        <taxon>Halorubrum</taxon>
    </lineage>
</organism>
<feature type="non-terminal residue" evidence="6">
    <location>
        <position position="1"/>
    </location>
</feature>
<sequence>AIGMYGLDEADFSHVSIAGGAYIRALTGEPLPAIELLRRADADGA</sequence>
<keyword evidence="5" id="KW-0067">ATP-binding</keyword>
<proteinExistence type="predicted"/>
<reference evidence="6 7" key="1">
    <citation type="submission" date="2016-10" db="EMBL/GenBank/DDBJ databases">
        <authorList>
            <person name="Varghese N."/>
            <person name="Submissions S."/>
        </authorList>
    </citation>
    <scope>NUCLEOTIDE SEQUENCE [LARGE SCALE GENOMIC DNA]</scope>
    <source>
        <strain evidence="6 7">CGMCC 1.6377</strain>
    </source>
</reference>
<accession>A0A1I3CML2</accession>
<dbReference type="EC" id="2.7.2.3" evidence="1"/>
<keyword evidence="7" id="KW-1185">Reference proteome</keyword>
<evidence type="ECO:0000256" key="1">
    <source>
        <dbReference type="ARBA" id="ARBA00013061"/>
    </source>
</evidence>
<dbReference type="GO" id="GO:0004618">
    <property type="term" value="F:phosphoglycerate kinase activity"/>
    <property type="evidence" value="ECO:0007669"/>
    <property type="project" value="UniProtKB-EC"/>
</dbReference>
<gene>
    <name evidence="6" type="ORF">SAMN04488066_1251</name>
</gene>
<dbReference type="GO" id="GO:0006096">
    <property type="term" value="P:glycolytic process"/>
    <property type="evidence" value="ECO:0007669"/>
    <property type="project" value="InterPro"/>
</dbReference>
<keyword evidence="3" id="KW-0547">Nucleotide-binding</keyword>
<dbReference type="Gene3D" id="3.40.50.1260">
    <property type="entry name" value="Phosphoglycerate kinase, N-terminal domain"/>
    <property type="match status" value="1"/>
</dbReference>
<evidence type="ECO:0000313" key="7">
    <source>
        <dbReference type="Proteomes" id="UP000323537"/>
    </source>
</evidence>
<evidence type="ECO:0000256" key="4">
    <source>
        <dbReference type="ARBA" id="ARBA00022777"/>
    </source>
</evidence>
<evidence type="ECO:0000256" key="2">
    <source>
        <dbReference type="ARBA" id="ARBA00022679"/>
    </source>
</evidence>
<dbReference type="InterPro" id="IPR015824">
    <property type="entry name" value="Phosphoglycerate_kinase_N"/>
</dbReference>
<keyword evidence="2" id="KW-0808">Transferase</keyword>
<dbReference type="InterPro" id="IPR036043">
    <property type="entry name" value="Phosphoglycerate_kinase_sf"/>
</dbReference>
<keyword evidence="4 6" id="KW-0418">Kinase</keyword>
<evidence type="ECO:0000256" key="3">
    <source>
        <dbReference type="ARBA" id="ARBA00022741"/>
    </source>
</evidence>
<evidence type="ECO:0000313" key="6">
    <source>
        <dbReference type="EMBL" id="SFH75566.1"/>
    </source>
</evidence>
<name>A0A1I3CML2_9EURY</name>
<protein>
    <recommendedName>
        <fullName evidence="1">phosphoglycerate kinase</fullName>
        <ecNumber evidence="1">2.7.2.3</ecNumber>
    </recommendedName>
</protein>
<evidence type="ECO:0000256" key="5">
    <source>
        <dbReference type="ARBA" id="ARBA00022840"/>
    </source>
</evidence>
<dbReference type="EMBL" id="FOPZ01000025">
    <property type="protein sequence ID" value="SFH75566.1"/>
    <property type="molecule type" value="Genomic_DNA"/>
</dbReference>
<dbReference type="Proteomes" id="UP000323537">
    <property type="component" value="Unassembled WGS sequence"/>
</dbReference>
<dbReference type="GO" id="GO:0005524">
    <property type="term" value="F:ATP binding"/>
    <property type="evidence" value="ECO:0007669"/>
    <property type="project" value="UniProtKB-KW"/>
</dbReference>
<dbReference type="AlphaFoldDB" id="A0A1I3CML2"/>